<dbReference type="GO" id="GO:0060294">
    <property type="term" value="P:cilium movement involved in cell motility"/>
    <property type="evidence" value="ECO:0007669"/>
    <property type="project" value="InterPro"/>
</dbReference>
<feature type="region of interest" description="Disordered" evidence="6">
    <location>
        <begin position="17"/>
        <end position="39"/>
    </location>
</feature>
<dbReference type="Proteomes" id="UP000198287">
    <property type="component" value="Unassembled WGS sequence"/>
</dbReference>
<evidence type="ECO:0000256" key="2">
    <source>
        <dbReference type="ARBA" id="ARBA00022490"/>
    </source>
</evidence>
<keyword evidence="2" id="KW-0963">Cytoplasm</keyword>
<dbReference type="Pfam" id="PF04712">
    <property type="entry name" value="Radial_spoke"/>
    <property type="match status" value="1"/>
</dbReference>
<dbReference type="PANTHER" id="PTHR13159">
    <property type="entry name" value="RADIAL SPOKEHEAD-RELATED"/>
    <property type="match status" value="1"/>
</dbReference>
<feature type="compositionally biased region" description="Acidic residues" evidence="6">
    <location>
        <begin position="526"/>
        <end position="540"/>
    </location>
</feature>
<feature type="region of interest" description="Disordered" evidence="6">
    <location>
        <begin position="518"/>
        <end position="551"/>
    </location>
</feature>
<evidence type="ECO:0000313" key="7">
    <source>
        <dbReference type="EMBL" id="OXA41862.1"/>
    </source>
</evidence>
<feature type="region of interest" description="Disordered" evidence="6">
    <location>
        <begin position="355"/>
        <end position="401"/>
    </location>
</feature>
<evidence type="ECO:0000256" key="3">
    <source>
        <dbReference type="ARBA" id="ARBA00023069"/>
    </source>
</evidence>
<dbReference type="STRING" id="158441.A0A226D8I4"/>
<feature type="compositionally biased region" description="Acidic residues" evidence="6">
    <location>
        <begin position="746"/>
        <end position="764"/>
    </location>
</feature>
<feature type="region of interest" description="Disordered" evidence="6">
    <location>
        <begin position="739"/>
        <end position="764"/>
    </location>
</feature>
<dbReference type="EMBL" id="LNIX01000028">
    <property type="protein sequence ID" value="OXA41862.1"/>
    <property type="molecule type" value="Genomic_DNA"/>
</dbReference>
<evidence type="ECO:0000256" key="4">
    <source>
        <dbReference type="ARBA" id="ARBA00023212"/>
    </source>
</evidence>
<dbReference type="OrthoDB" id="272202at2759"/>
<accession>A0A226D8I4</accession>
<reference evidence="7 8" key="1">
    <citation type="submission" date="2015-12" db="EMBL/GenBank/DDBJ databases">
        <title>The genome of Folsomia candida.</title>
        <authorList>
            <person name="Faddeeva A."/>
            <person name="Derks M.F."/>
            <person name="Anvar Y."/>
            <person name="Smit S."/>
            <person name="Van Straalen N."/>
            <person name="Roelofs D."/>
        </authorList>
    </citation>
    <scope>NUCLEOTIDE SEQUENCE [LARGE SCALE GENOMIC DNA]</scope>
    <source>
        <strain evidence="7 8">VU population</strain>
        <tissue evidence="7">Whole body</tissue>
    </source>
</reference>
<dbReference type="AlphaFoldDB" id="A0A226D8I4"/>
<dbReference type="PANTHER" id="PTHR13159:SF0">
    <property type="entry name" value="RADIAL SPOKE HEAD 6 HOMOLOG A"/>
    <property type="match status" value="1"/>
</dbReference>
<protein>
    <submittedName>
        <fullName evidence="7">Radial spoke head protein 6 A</fullName>
    </submittedName>
</protein>
<comment type="subcellular location">
    <subcellularLocation>
        <location evidence="1">Cytoplasm</location>
        <location evidence="1">Cytoskeleton</location>
        <location evidence="1">Cilium axoneme</location>
    </subcellularLocation>
</comment>
<name>A0A226D8I4_FOLCA</name>
<comment type="caution">
    <text evidence="7">The sequence shown here is derived from an EMBL/GenBank/DDBJ whole genome shotgun (WGS) entry which is preliminary data.</text>
</comment>
<feature type="region of interest" description="Disordered" evidence="6">
    <location>
        <begin position="593"/>
        <end position="642"/>
    </location>
</feature>
<proteinExistence type="predicted"/>
<dbReference type="GO" id="GO:0035082">
    <property type="term" value="P:axoneme assembly"/>
    <property type="evidence" value="ECO:0007669"/>
    <property type="project" value="TreeGrafter"/>
</dbReference>
<keyword evidence="8" id="KW-1185">Reference proteome</keyword>
<sequence>MDPGYDANQVMYGEDYGEPAYYDEPLPEDSNYVEESEEADPDACTCDPCDCDCNPPGAQKKSIRGSKPLMDDEYEGEGEGDLGCTCDPCECETPPGSREKTMTMLTEAVEESEMVDTEVSHPYQLDEFTRAKAFFMNTSTKSGISLYDHLSDVIRKLLDERAPTNAVDFLEEISMNVKRYRFQQPKDVLQDVFYISEPVLNDARFLNDNWKQYAQWSDEAKEIPGEGFVAGGFQNLLRLQYYLEQVNIGLPREEMFRLALSIKDLTANRPYITKARFWGKIFCSRKNYYVVEADINSPGNSDADLWQPQEESQNPESVGGAGDAGPQENIPGAQATFEKAGNVVLNSDVLSAYSKTSGLPPEEQANLLPKTKAPTPPSDGGLLGEGEWGGEDAGKSPEDAEAAADFAKWQGYQEELMTKFPTPNVEVEVEIPPESDGTGANRRAFYVCNILGQPWVLLPPASPKQINGARQIRWGLTGELDGNIRSFPNFPGKEGHLLKAMLTRASAGSLVSPKGFYRGNSYPSEYEGEDDEDIEEEEESMNPPGDDKVTAVKKYRPPMDSLTNPKLTFWVHHACLILPQGRNVWWNPLRAKKRGDETEDEEEEEEDEGEEYEGEDGNMGPTREVGPPLFTPISTDVAPDGKAPWTLQTSSSVFKEFQVVSVRSNTWPGSTVVCTIKGKVDNIYLGDGQKFADRSYAPFMHENVMREYRIGPEIEEFPDPSVEEEQKWLNRLEMDELGDIEPPFVDNEEGYEEMEEAGEYSDED</sequence>
<keyword evidence="3" id="KW-0969">Cilium</keyword>
<feature type="compositionally biased region" description="Acidic residues" evidence="6">
    <location>
        <begin position="25"/>
        <end position="39"/>
    </location>
</feature>
<dbReference type="CDD" id="cd22963">
    <property type="entry name" value="DD_CrRSP4-like"/>
    <property type="match status" value="1"/>
</dbReference>
<dbReference type="InterPro" id="IPR006802">
    <property type="entry name" value="Radial_spoke"/>
</dbReference>
<dbReference type="OMA" id="WTFRKAY"/>
<gene>
    <name evidence="7" type="ORF">Fcan01_23385</name>
</gene>
<evidence type="ECO:0000256" key="1">
    <source>
        <dbReference type="ARBA" id="ARBA00004430"/>
    </source>
</evidence>
<evidence type="ECO:0000256" key="6">
    <source>
        <dbReference type="SAM" id="MobiDB-lite"/>
    </source>
</evidence>
<dbReference type="GO" id="GO:0001534">
    <property type="term" value="C:radial spoke"/>
    <property type="evidence" value="ECO:0007669"/>
    <property type="project" value="InterPro"/>
</dbReference>
<evidence type="ECO:0000313" key="8">
    <source>
        <dbReference type="Proteomes" id="UP000198287"/>
    </source>
</evidence>
<keyword evidence="4" id="KW-0206">Cytoskeleton</keyword>
<keyword evidence="5" id="KW-0966">Cell projection</keyword>
<organism evidence="7 8">
    <name type="scientific">Folsomia candida</name>
    <name type="common">Springtail</name>
    <dbReference type="NCBI Taxonomy" id="158441"/>
    <lineage>
        <taxon>Eukaryota</taxon>
        <taxon>Metazoa</taxon>
        <taxon>Ecdysozoa</taxon>
        <taxon>Arthropoda</taxon>
        <taxon>Hexapoda</taxon>
        <taxon>Collembola</taxon>
        <taxon>Entomobryomorpha</taxon>
        <taxon>Isotomoidea</taxon>
        <taxon>Isotomidae</taxon>
        <taxon>Proisotominae</taxon>
        <taxon>Folsomia</taxon>
    </lineage>
</organism>
<feature type="compositionally biased region" description="Acidic residues" evidence="6">
    <location>
        <begin position="597"/>
        <end position="616"/>
    </location>
</feature>
<evidence type="ECO:0000256" key="5">
    <source>
        <dbReference type="ARBA" id="ARBA00023273"/>
    </source>
</evidence>
<feature type="region of interest" description="Disordered" evidence="6">
    <location>
        <begin position="300"/>
        <end position="331"/>
    </location>
</feature>